<organism evidence="3 4">
    <name type="scientific">Dehalogenimonas formicexedens</name>
    <dbReference type="NCBI Taxonomy" id="1839801"/>
    <lineage>
        <taxon>Bacteria</taxon>
        <taxon>Bacillati</taxon>
        <taxon>Chloroflexota</taxon>
        <taxon>Dehalococcoidia</taxon>
        <taxon>Dehalococcoidales</taxon>
        <taxon>Dehalococcoidaceae</taxon>
        <taxon>Dehalogenimonas</taxon>
    </lineage>
</organism>
<dbReference type="AlphaFoldDB" id="A0A1P8F965"/>
<dbReference type="InterPro" id="IPR026870">
    <property type="entry name" value="Zinc_ribbon_dom"/>
</dbReference>
<feature type="transmembrane region" description="Helical" evidence="1">
    <location>
        <begin position="72"/>
        <end position="93"/>
    </location>
</feature>
<keyword evidence="1" id="KW-0472">Membrane</keyword>
<dbReference type="Proteomes" id="UP000185934">
    <property type="component" value="Chromosome"/>
</dbReference>
<keyword evidence="1" id="KW-1133">Transmembrane helix</keyword>
<gene>
    <name evidence="3" type="ORF">Dform_01686</name>
</gene>
<reference evidence="4" key="1">
    <citation type="submission" date="2016-11" db="EMBL/GenBank/DDBJ databases">
        <title>Dehalogenimonas formicexedens sp. nov., a chlorinated alkane respiring bacterium isolated from contaminated groundwater.</title>
        <authorList>
            <person name="Key T.A."/>
            <person name="Bowman K.S."/>
            <person name="Lee I."/>
            <person name="Chun J."/>
            <person name="Albuquerque L."/>
            <person name="da Costa M.S."/>
            <person name="Rainey F.A."/>
            <person name="Moe W.M."/>
        </authorList>
    </citation>
    <scope>NUCLEOTIDE SEQUENCE [LARGE SCALE GENOMIC DNA]</scope>
    <source>
        <strain evidence="4">NSZ-14</strain>
    </source>
</reference>
<dbReference type="STRING" id="1839801.Dform_01686"/>
<name>A0A1P8F965_9CHLR</name>
<feature type="transmembrane region" description="Helical" evidence="1">
    <location>
        <begin position="99"/>
        <end position="118"/>
    </location>
</feature>
<sequence>MTENNPDEPLQQILQLILNGRDDKSLVKEFKNKGIPEELVRQYLAVAHSIIEEYKNTPEYAQAMVKASIKKMITGALWAIGGGIVTALTYSSAGDGGTYVVFWGAIIFGIYDILRGLFGWIKYSSKTSISPRLMNFDIGMPSAPLIERIENSETTPFPETHFNPNHRPYFCTKCGKKIEEYIRYCPGCGTEKLFLGTS</sequence>
<dbReference type="EMBL" id="CP018258">
    <property type="protein sequence ID" value="APV45006.1"/>
    <property type="molecule type" value="Genomic_DNA"/>
</dbReference>
<evidence type="ECO:0000313" key="4">
    <source>
        <dbReference type="Proteomes" id="UP000185934"/>
    </source>
</evidence>
<dbReference type="Pfam" id="PF13240">
    <property type="entry name" value="Zn_Ribbon_1"/>
    <property type="match status" value="1"/>
</dbReference>
<proteinExistence type="predicted"/>
<evidence type="ECO:0000256" key="1">
    <source>
        <dbReference type="SAM" id="Phobius"/>
    </source>
</evidence>
<dbReference type="OrthoDB" id="1003670at2"/>
<feature type="domain" description="Zinc-ribbon" evidence="2">
    <location>
        <begin position="170"/>
        <end position="191"/>
    </location>
</feature>
<keyword evidence="4" id="KW-1185">Reference proteome</keyword>
<dbReference type="KEGG" id="dfo:Dform_01686"/>
<evidence type="ECO:0000313" key="3">
    <source>
        <dbReference type="EMBL" id="APV45006.1"/>
    </source>
</evidence>
<dbReference type="RefSeq" id="WP_076004606.1">
    <property type="nucleotide sequence ID" value="NZ_CP018258.1"/>
</dbReference>
<accession>A0A1P8F965</accession>
<protein>
    <submittedName>
        <fullName evidence="3">Zinc-ribbon domain-containing protein</fullName>
    </submittedName>
</protein>
<keyword evidence="1" id="KW-0812">Transmembrane</keyword>
<evidence type="ECO:0000259" key="2">
    <source>
        <dbReference type="Pfam" id="PF13240"/>
    </source>
</evidence>